<keyword evidence="1" id="KW-1133">Transmembrane helix</keyword>
<dbReference type="AlphaFoldDB" id="A0A8D8RMF2"/>
<evidence type="ECO:0000313" key="2">
    <source>
        <dbReference type="EMBL" id="CAG6654099.1"/>
    </source>
</evidence>
<keyword evidence="1" id="KW-0472">Membrane</keyword>
<name>A0A8D8RMF2_9HEMI</name>
<accession>A0A8D8RMF2</accession>
<sequence>MSISFILFHSLYFPLIYSISYYLTYSSLVSFLYLWSFHSYISFSYHYSKIVFVHVRSHSFLLSRSFIHYLPFSHSFSISTQSIIPCWNLFFTLIILVHSHFNNFNTSSL</sequence>
<feature type="transmembrane region" description="Helical" evidence="1">
    <location>
        <begin position="12"/>
        <end position="35"/>
    </location>
</feature>
<dbReference type="EMBL" id="HBUF01176508">
    <property type="protein sequence ID" value="CAG6654099.1"/>
    <property type="molecule type" value="Transcribed_RNA"/>
</dbReference>
<protein>
    <submittedName>
        <fullName evidence="2">Uncharacterized protein</fullName>
    </submittedName>
</protein>
<evidence type="ECO:0000256" key="1">
    <source>
        <dbReference type="SAM" id="Phobius"/>
    </source>
</evidence>
<feature type="transmembrane region" description="Helical" evidence="1">
    <location>
        <begin position="82"/>
        <end position="101"/>
    </location>
</feature>
<organism evidence="2">
    <name type="scientific">Cacopsylla melanoneura</name>
    <dbReference type="NCBI Taxonomy" id="428564"/>
    <lineage>
        <taxon>Eukaryota</taxon>
        <taxon>Metazoa</taxon>
        <taxon>Ecdysozoa</taxon>
        <taxon>Arthropoda</taxon>
        <taxon>Hexapoda</taxon>
        <taxon>Insecta</taxon>
        <taxon>Pterygota</taxon>
        <taxon>Neoptera</taxon>
        <taxon>Paraneoptera</taxon>
        <taxon>Hemiptera</taxon>
        <taxon>Sternorrhyncha</taxon>
        <taxon>Psylloidea</taxon>
        <taxon>Psyllidae</taxon>
        <taxon>Psyllinae</taxon>
        <taxon>Cacopsylla</taxon>
    </lineage>
</organism>
<reference evidence="2" key="1">
    <citation type="submission" date="2021-05" db="EMBL/GenBank/DDBJ databases">
        <authorList>
            <person name="Alioto T."/>
            <person name="Alioto T."/>
            <person name="Gomez Garrido J."/>
        </authorList>
    </citation>
    <scope>NUCLEOTIDE SEQUENCE</scope>
</reference>
<keyword evidence="1" id="KW-0812">Transmembrane</keyword>
<proteinExistence type="predicted"/>